<dbReference type="OrthoDB" id="10584548at2759"/>
<name>A0A9W9YCD3_9CNID</name>
<comment type="caution">
    <text evidence="2">The sequence shown here is derived from an EMBL/GenBank/DDBJ whole genome shotgun (WGS) entry which is preliminary data.</text>
</comment>
<dbReference type="EMBL" id="MU827786">
    <property type="protein sequence ID" value="KAJ7333559.1"/>
    <property type="molecule type" value="Genomic_DNA"/>
</dbReference>
<reference evidence="2" key="1">
    <citation type="submission" date="2023-01" db="EMBL/GenBank/DDBJ databases">
        <title>Genome assembly of the deep-sea coral Lophelia pertusa.</title>
        <authorList>
            <person name="Herrera S."/>
            <person name="Cordes E."/>
        </authorList>
    </citation>
    <scope>NUCLEOTIDE SEQUENCE</scope>
    <source>
        <strain evidence="2">USNM1676648</strain>
        <tissue evidence="2">Polyp</tissue>
    </source>
</reference>
<evidence type="ECO:0000313" key="3">
    <source>
        <dbReference type="Proteomes" id="UP001163046"/>
    </source>
</evidence>
<dbReference type="Proteomes" id="UP001163046">
    <property type="component" value="Unassembled WGS sequence"/>
</dbReference>
<gene>
    <name evidence="2" type="ORF">OS493_017097</name>
</gene>
<protein>
    <submittedName>
        <fullName evidence="2">Uncharacterized protein</fullName>
    </submittedName>
</protein>
<proteinExistence type="predicted"/>
<feature type="compositionally biased region" description="Basic and acidic residues" evidence="1">
    <location>
        <begin position="58"/>
        <end position="70"/>
    </location>
</feature>
<organism evidence="2 3">
    <name type="scientific">Desmophyllum pertusum</name>
    <dbReference type="NCBI Taxonomy" id="174260"/>
    <lineage>
        <taxon>Eukaryota</taxon>
        <taxon>Metazoa</taxon>
        <taxon>Cnidaria</taxon>
        <taxon>Anthozoa</taxon>
        <taxon>Hexacorallia</taxon>
        <taxon>Scleractinia</taxon>
        <taxon>Caryophylliina</taxon>
        <taxon>Caryophylliidae</taxon>
        <taxon>Desmophyllum</taxon>
    </lineage>
</organism>
<feature type="region of interest" description="Disordered" evidence="1">
    <location>
        <begin position="141"/>
        <end position="207"/>
    </location>
</feature>
<feature type="compositionally biased region" description="Acidic residues" evidence="1">
    <location>
        <begin position="99"/>
        <end position="109"/>
    </location>
</feature>
<sequence>MPPSRYIFYGAEVLDSPLPSPSRNIPAYLDSTSEGSDDSDSVGEIDDNEASGDQLHGIIEDLMRHERSTDSDQDVFRPSNNQGTSNDGQLAAYSSESESNSDDGFGEGDVDTKAVETNNSEMTKQALSLILGGLSSYTCASEENSRLSAGSDDPVTAGSSHPAAETLLTDRPFGGVTMDTTLTKRDCPEPENQDQIEDTKEGDSECCQQRDDCDVRLEIEDDVTDDVNTDSLQS</sequence>
<accession>A0A9W9YCD3</accession>
<evidence type="ECO:0000313" key="2">
    <source>
        <dbReference type="EMBL" id="KAJ7333559.1"/>
    </source>
</evidence>
<dbReference type="AlphaFoldDB" id="A0A9W9YCD3"/>
<feature type="compositionally biased region" description="Polar residues" evidence="1">
    <location>
        <begin position="78"/>
        <end position="98"/>
    </location>
</feature>
<feature type="region of interest" description="Disordered" evidence="1">
    <location>
        <begin position="13"/>
        <end position="119"/>
    </location>
</feature>
<feature type="compositionally biased region" description="Basic and acidic residues" evidence="1">
    <location>
        <begin position="197"/>
        <end position="207"/>
    </location>
</feature>
<keyword evidence="3" id="KW-1185">Reference proteome</keyword>
<feature type="compositionally biased region" description="Acidic residues" evidence="1">
    <location>
        <begin position="35"/>
        <end position="50"/>
    </location>
</feature>
<evidence type="ECO:0000256" key="1">
    <source>
        <dbReference type="SAM" id="MobiDB-lite"/>
    </source>
</evidence>